<protein>
    <submittedName>
        <fullName evidence="1">15459_t:CDS:1</fullName>
    </submittedName>
</protein>
<comment type="caution">
    <text evidence="1">The sequence shown here is derived from an EMBL/GenBank/DDBJ whole genome shotgun (WGS) entry which is preliminary data.</text>
</comment>
<dbReference type="EMBL" id="CAMKVN010000061">
    <property type="protein sequence ID" value="CAI2162952.1"/>
    <property type="molecule type" value="Genomic_DNA"/>
</dbReference>
<keyword evidence="2" id="KW-1185">Reference proteome</keyword>
<dbReference type="OrthoDB" id="3218065at2759"/>
<dbReference type="AlphaFoldDB" id="A0A9W4SD83"/>
<organism evidence="1 2">
    <name type="scientific">Funneliformis geosporum</name>
    <dbReference type="NCBI Taxonomy" id="1117311"/>
    <lineage>
        <taxon>Eukaryota</taxon>
        <taxon>Fungi</taxon>
        <taxon>Fungi incertae sedis</taxon>
        <taxon>Mucoromycota</taxon>
        <taxon>Glomeromycotina</taxon>
        <taxon>Glomeromycetes</taxon>
        <taxon>Glomerales</taxon>
        <taxon>Glomeraceae</taxon>
        <taxon>Funneliformis</taxon>
    </lineage>
</organism>
<evidence type="ECO:0000313" key="1">
    <source>
        <dbReference type="EMBL" id="CAI2162952.1"/>
    </source>
</evidence>
<gene>
    <name evidence="1" type="ORF">FWILDA_LOCUS823</name>
</gene>
<reference evidence="1" key="1">
    <citation type="submission" date="2022-08" db="EMBL/GenBank/DDBJ databases">
        <authorList>
            <person name="Kallberg Y."/>
            <person name="Tangrot J."/>
            <person name="Rosling A."/>
        </authorList>
    </citation>
    <scope>NUCLEOTIDE SEQUENCE</scope>
    <source>
        <strain evidence="1">Wild A</strain>
    </source>
</reference>
<proteinExistence type="predicted"/>
<dbReference type="Proteomes" id="UP001153678">
    <property type="component" value="Unassembled WGS sequence"/>
</dbReference>
<name>A0A9W4SD83_9GLOM</name>
<accession>A0A9W4SD83</accession>
<evidence type="ECO:0000313" key="2">
    <source>
        <dbReference type="Proteomes" id="UP001153678"/>
    </source>
</evidence>
<sequence>MVFPSDYPDELFREKPKGMKIILQEHNLWGSELKFSVYYLLVT</sequence>